<sequence>MEVIWVLSQAATTKVGYKMTKKIEINQRKLLISGFGLVEIIIVGAIIALGFMAIISFLIFSRGVTFEMGRRTEATSLAEEGMEVVRQLRDDGWAANIASKAVGTNYYLVISGSSWTLSGANPGVINNLYTRTVQFATVYRNATTDDIEPTGVEDPDTREVTVRVSWQEVGRSKEVVLTTYSTNFLDN</sequence>
<proteinExistence type="predicted"/>
<name>A0A1G1W393_9BACT</name>
<feature type="transmembrane region" description="Helical" evidence="1">
    <location>
        <begin position="40"/>
        <end position="61"/>
    </location>
</feature>
<dbReference type="STRING" id="1802591.A2113_02690"/>
<keyword evidence="1" id="KW-1133">Transmembrane helix</keyword>
<gene>
    <name evidence="2" type="ORF">A2113_02690</name>
</gene>
<evidence type="ECO:0000256" key="1">
    <source>
        <dbReference type="SAM" id="Phobius"/>
    </source>
</evidence>
<evidence type="ECO:0008006" key="4">
    <source>
        <dbReference type="Google" id="ProtNLM"/>
    </source>
</evidence>
<organism evidence="2 3">
    <name type="scientific">Candidatus Woykebacteria bacterium GWA1_44_8</name>
    <dbReference type="NCBI Taxonomy" id="1802591"/>
    <lineage>
        <taxon>Bacteria</taxon>
        <taxon>Candidatus Woykeibacteriota</taxon>
    </lineage>
</organism>
<dbReference type="EMBL" id="MHCN01000009">
    <property type="protein sequence ID" value="OGY22091.1"/>
    <property type="molecule type" value="Genomic_DNA"/>
</dbReference>
<reference evidence="2 3" key="1">
    <citation type="journal article" date="2016" name="Nat. Commun.">
        <title>Thousands of microbial genomes shed light on interconnected biogeochemical processes in an aquifer system.</title>
        <authorList>
            <person name="Anantharaman K."/>
            <person name="Brown C.T."/>
            <person name="Hug L.A."/>
            <person name="Sharon I."/>
            <person name="Castelle C.J."/>
            <person name="Probst A.J."/>
            <person name="Thomas B.C."/>
            <person name="Singh A."/>
            <person name="Wilkins M.J."/>
            <person name="Karaoz U."/>
            <person name="Brodie E.L."/>
            <person name="Williams K.H."/>
            <person name="Hubbard S.S."/>
            <person name="Banfield J.F."/>
        </authorList>
    </citation>
    <scope>NUCLEOTIDE SEQUENCE [LARGE SCALE GENOMIC DNA]</scope>
</reference>
<keyword evidence="1" id="KW-0472">Membrane</keyword>
<dbReference type="Proteomes" id="UP000176299">
    <property type="component" value="Unassembled WGS sequence"/>
</dbReference>
<dbReference type="AlphaFoldDB" id="A0A1G1W393"/>
<evidence type="ECO:0000313" key="3">
    <source>
        <dbReference type="Proteomes" id="UP000176299"/>
    </source>
</evidence>
<protein>
    <recommendedName>
        <fullName evidence="4">Prepilin-type N-terminal cleavage/methylation domain-containing protein</fullName>
    </recommendedName>
</protein>
<evidence type="ECO:0000313" key="2">
    <source>
        <dbReference type="EMBL" id="OGY22091.1"/>
    </source>
</evidence>
<comment type="caution">
    <text evidence="2">The sequence shown here is derived from an EMBL/GenBank/DDBJ whole genome shotgun (WGS) entry which is preliminary data.</text>
</comment>
<accession>A0A1G1W393</accession>
<keyword evidence="1" id="KW-0812">Transmembrane</keyword>